<accession>A0A0E9X1C8</accession>
<reference evidence="1" key="2">
    <citation type="journal article" date="2015" name="Fish Shellfish Immunol.">
        <title>Early steps in the European eel (Anguilla anguilla)-Vibrio vulnificus interaction in the gills: Role of the RtxA13 toxin.</title>
        <authorList>
            <person name="Callol A."/>
            <person name="Pajuelo D."/>
            <person name="Ebbesson L."/>
            <person name="Teles M."/>
            <person name="MacKenzie S."/>
            <person name="Amaro C."/>
        </authorList>
    </citation>
    <scope>NUCLEOTIDE SEQUENCE</scope>
</reference>
<organism evidence="1">
    <name type="scientific">Anguilla anguilla</name>
    <name type="common">European freshwater eel</name>
    <name type="synonym">Muraena anguilla</name>
    <dbReference type="NCBI Taxonomy" id="7936"/>
    <lineage>
        <taxon>Eukaryota</taxon>
        <taxon>Metazoa</taxon>
        <taxon>Chordata</taxon>
        <taxon>Craniata</taxon>
        <taxon>Vertebrata</taxon>
        <taxon>Euteleostomi</taxon>
        <taxon>Actinopterygii</taxon>
        <taxon>Neopterygii</taxon>
        <taxon>Teleostei</taxon>
        <taxon>Anguilliformes</taxon>
        <taxon>Anguillidae</taxon>
        <taxon>Anguilla</taxon>
    </lineage>
</organism>
<dbReference type="EMBL" id="GBXM01012040">
    <property type="protein sequence ID" value="JAH96537.1"/>
    <property type="molecule type" value="Transcribed_RNA"/>
</dbReference>
<protein>
    <submittedName>
        <fullName evidence="1">Uncharacterized protein</fullName>
    </submittedName>
</protein>
<evidence type="ECO:0000313" key="1">
    <source>
        <dbReference type="EMBL" id="JAH96537.1"/>
    </source>
</evidence>
<name>A0A0E9X1C8_ANGAN</name>
<proteinExistence type="predicted"/>
<dbReference type="AlphaFoldDB" id="A0A0E9X1C8"/>
<sequence length="58" mass="6859">MLMRACDKACSPQQNSARPRVYRATYNFKNNTTLPHNKAWKSHRSKEFLKNIFISCVR</sequence>
<reference evidence="1" key="1">
    <citation type="submission" date="2014-11" db="EMBL/GenBank/DDBJ databases">
        <authorList>
            <person name="Amaro Gonzalez C."/>
        </authorList>
    </citation>
    <scope>NUCLEOTIDE SEQUENCE</scope>
</reference>